<dbReference type="AlphaFoldDB" id="A0A5C0UDK6"/>
<evidence type="ECO:0000256" key="2">
    <source>
        <dbReference type="ARBA" id="ARBA00022552"/>
    </source>
</evidence>
<dbReference type="KEGG" id="cip:FZC35_01880"/>
<dbReference type="GO" id="GO:0005737">
    <property type="term" value="C:cytoplasm"/>
    <property type="evidence" value="ECO:0007669"/>
    <property type="project" value="UniProtKB-SubCell"/>
</dbReference>
<dbReference type="PANTHER" id="PTHR11265:SF0">
    <property type="entry name" value="12S RRNA N4-METHYLCYTIDINE METHYLTRANSFERASE"/>
    <property type="match status" value="1"/>
</dbReference>
<dbReference type="HAMAP" id="MF_01007">
    <property type="entry name" value="16SrRNA_methyltr_H"/>
    <property type="match status" value="1"/>
</dbReference>
<dbReference type="RefSeq" id="WP_148980963.1">
    <property type="nucleotide sequence ID" value="NZ_CP043315.1"/>
</dbReference>
<feature type="binding site" evidence="6">
    <location>
        <position position="97"/>
    </location>
    <ligand>
        <name>S-adenosyl-L-methionine</name>
        <dbReference type="ChEBI" id="CHEBI:59789"/>
    </ligand>
</feature>
<evidence type="ECO:0000256" key="4">
    <source>
        <dbReference type="ARBA" id="ARBA00022679"/>
    </source>
</evidence>
<dbReference type="Proteomes" id="UP000325155">
    <property type="component" value="Chromosome"/>
</dbReference>
<dbReference type="EC" id="2.1.1.199" evidence="6"/>
<keyword evidence="5 6" id="KW-0949">S-adenosyl-L-methionine</keyword>
<feature type="binding site" evidence="6">
    <location>
        <position position="48"/>
    </location>
    <ligand>
        <name>S-adenosyl-L-methionine</name>
        <dbReference type="ChEBI" id="CHEBI:59789"/>
    </ligand>
</feature>
<evidence type="ECO:0000313" key="7">
    <source>
        <dbReference type="EMBL" id="QEK38116.1"/>
    </source>
</evidence>
<comment type="subcellular location">
    <subcellularLocation>
        <location evidence="6">Cytoplasm</location>
    </subcellularLocation>
</comment>
<name>A0A5C0UDK6_9PROT</name>
<evidence type="ECO:0000256" key="1">
    <source>
        <dbReference type="ARBA" id="ARBA00010396"/>
    </source>
</evidence>
<comment type="function">
    <text evidence="6">Specifically methylates the N4 position of cytidine in position 1402 (C1402) of 16S rRNA.</text>
</comment>
<dbReference type="InterPro" id="IPR029063">
    <property type="entry name" value="SAM-dependent_MTases_sf"/>
</dbReference>
<keyword evidence="4 6" id="KW-0808">Transferase</keyword>
<dbReference type="GO" id="GO:0071424">
    <property type="term" value="F:rRNA (cytosine-N4-)-methyltransferase activity"/>
    <property type="evidence" value="ECO:0007669"/>
    <property type="project" value="UniProtKB-UniRule"/>
</dbReference>
<comment type="catalytic activity">
    <reaction evidence="6">
        <text>cytidine(1402) in 16S rRNA + S-adenosyl-L-methionine = N(4)-methylcytidine(1402) in 16S rRNA + S-adenosyl-L-homocysteine + H(+)</text>
        <dbReference type="Rhea" id="RHEA:42928"/>
        <dbReference type="Rhea" id="RHEA-COMP:10286"/>
        <dbReference type="Rhea" id="RHEA-COMP:10287"/>
        <dbReference type="ChEBI" id="CHEBI:15378"/>
        <dbReference type="ChEBI" id="CHEBI:57856"/>
        <dbReference type="ChEBI" id="CHEBI:59789"/>
        <dbReference type="ChEBI" id="CHEBI:74506"/>
        <dbReference type="ChEBI" id="CHEBI:82748"/>
        <dbReference type="EC" id="2.1.1.199"/>
    </reaction>
</comment>
<dbReference type="PANTHER" id="PTHR11265">
    <property type="entry name" value="S-ADENOSYL-METHYLTRANSFERASE MRAW"/>
    <property type="match status" value="1"/>
</dbReference>
<keyword evidence="8" id="KW-1185">Reference proteome</keyword>
<comment type="similarity">
    <text evidence="1 6">Belongs to the methyltransferase superfamily. RsmH family.</text>
</comment>
<keyword evidence="2 6" id="KW-0698">rRNA processing</keyword>
<gene>
    <name evidence="6 7" type="primary">rsmH</name>
    <name evidence="7" type="ORF">FZC35_01880</name>
</gene>
<dbReference type="NCBIfam" id="TIGR00006">
    <property type="entry name" value="16S rRNA (cytosine(1402)-N(4))-methyltransferase RsmH"/>
    <property type="match status" value="1"/>
</dbReference>
<evidence type="ECO:0000256" key="3">
    <source>
        <dbReference type="ARBA" id="ARBA00022603"/>
    </source>
</evidence>
<evidence type="ECO:0000313" key="8">
    <source>
        <dbReference type="Proteomes" id="UP000325155"/>
    </source>
</evidence>
<dbReference type="InterPro" id="IPR023397">
    <property type="entry name" value="SAM-dep_MeTrfase_MraW_recog"/>
</dbReference>
<feature type="binding site" evidence="6">
    <location>
        <begin position="31"/>
        <end position="33"/>
    </location>
    <ligand>
        <name>S-adenosyl-L-methionine</name>
        <dbReference type="ChEBI" id="CHEBI:59789"/>
    </ligand>
</feature>
<evidence type="ECO:0000256" key="6">
    <source>
        <dbReference type="HAMAP-Rule" id="MF_01007"/>
    </source>
</evidence>
<keyword evidence="6" id="KW-0963">Cytoplasm</keyword>
<sequence length="275" mass="30786">MSHIPVFLKETVQILRPSPSKIFADFTFGLGGHAKSLLSCGGRVIGCDRDINAYKHARILEAQTQNFKAKHVRFSDLHDHLPSLDGILMDIGVSSVQIDQADRGFSFMRDGPLSMQMGINSFSAADIVNQWDENDIADTLYLYADEVRSRSIAKRIVEARQNKKITTTLELANIISRGKKGKIHPATKTFQALRIATNSELDELCIGLQIASSKLKIGGKLVVISFHSTEDKIIKNFFRNSRFLMKKPQPVFPSSEEVKSNVRSRSAKLRWGIKI</sequence>
<dbReference type="SUPFAM" id="SSF81799">
    <property type="entry name" value="Putative methyltransferase TM0872, insert domain"/>
    <property type="match status" value="1"/>
</dbReference>
<evidence type="ECO:0000256" key="5">
    <source>
        <dbReference type="ARBA" id="ARBA00022691"/>
    </source>
</evidence>
<dbReference type="EMBL" id="CP043315">
    <property type="protein sequence ID" value="QEK38116.1"/>
    <property type="molecule type" value="Genomic_DNA"/>
</dbReference>
<dbReference type="Gene3D" id="1.10.150.170">
    <property type="entry name" value="Putative methyltransferase TM0872, insert domain"/>
    <property type="match status" value="1"/>
</dbReference>
<proteinExistence type="inferred from homology"/>
<dbReference type="GO" id="GO:0070475">
    <property type="term" value="P:rRNA base methylation"/>
    <property type="evidence" value="ECO:0007669"/>
    <property type="project" value="UniProtKB-UniRule"/>
</dbReference>
<organism evidence="7 8">
    <name type="scientific">Candidatus Cytomitobacter indipagum</name>
    <dbReference type="NCBI Taxonomy" id="2601575"/>
    <lineage>
        <taxon>Bacteria</taxon>
        <taxon>Pseudomonadati</taxon>
        <taxon>Pseudomonadota</taxon>
        <taxon>Alphaproteobacteria</taxon>
        <taxon>Holosporales</taxon>
        <taxon>Holosporaceae</taxon>
        <taxon>Candidatus Cytomitobacter</taxon>
    </lineage>
</organism>
<dbReference type="Pfam" id="PF01795">
    <property type="entry name" value="Methyltransf_5"/>
    <property type="match status" value="1"/>
</dbReference>
<dbReference type="Gene3D" id="3.40.50.150">
    <property type="entry name" value="Vaccinia Virus protein VP39"/>
    <property type="match status" value="1"/>
</dbReference>
<dbReference type="PIRSF" id="PIRSF004486">
    <property type="entry name" value="MraW"/>
    <property type="match status" value="1"/>
</dbReference>
<protein>
    <recommendedName>
        <fullName evidence="6">Ribosomal RNA small subunit methyltransferase H</fullName>
        <ecNumber evidence="6">2.1.1.199</ecNumber>
    </recommendedName>
    <alternativeName>
        <fullName evidence="6">16S rRNA m(4)C1402 methyltransferase</fullName>
    </alternativeName>
    <alternativeName>
        <fullName evidence="6">rRNA (cytosine-N(4)-)-methyltransferase RsmH</fullName>
    </alternativeName>
</protein>
<feature type="binding site" evidence="6">
    <location>
        <position position="74"/>
    </location>
    <ligand>
        <name>S-adenosyl-L-methionine</name>
        <dbReference type="ChEBI" id="CHEBI:59789"/>
    </ligand>
</feature>
<accession>A0A5C0UDK6</accession>
<reference evidence="7 8" key="1">
    <citation type="submission" date="2019-08" db="EMBL/GenBank/DDBJ databases">
        <title>Highly reduced genomes of protist endosymbionts show evolutionary convergence.</title>
        <authorList>
            <person name="George E."/>
            <person name="Husnik F."/>
            <person name="Tashyreva D."/>
            <person name="Prokopchuk G."/>
            <person name="Horak A."/>
            <person name="Kwong W.K."/>
            <person name="Lukes J."/>
            <person name="Keeling P.J."/>
        </authorList>
    </citation>
    <scope>NUCLEOTIDE SEQUENCE [LARGE SCALE GENOMIC DNA]</scope>
    <source>
        <strain evidence="7">1605</strain>
    </source>
</reference>
<keyword evidence="3 6" id="KW-0489">Methyltransferase</keyword>
<dbReference type="SUPFAM" id="SSF53335">
    <property type="entry name" value="S-adenosyl-L-methionine-dependent methyltransferases"/>
    <property type="match status" value="1"/>
</dbReference>
<dbReference type="OrthoDB" id="9806637at2"/>
<feature type="binding site" evidence="6">
    <location>
        <position position="90"/>
    </location>
    <ligand>
        <name>S-adenosyl-L-methionine</name>
        <dbReference type="ChEBI" id="CHEBI:59789"/>
    </ligand>
</feature>
<dbReference type="InterPro" id="IPR002903">
    <property type="entry name" value="RsmH"/>
</dbReference>